<feature type="region of interest" description="Disordered" evidence="1">
    <location>
        <begin position="455"/>
        <end position="488"/>
    </location>
</feature>
<dbReference type="InterPro" id="IPR001478">
    <property type="entry name" value="PDZ"/>
</dbReference>
<organism evidence="3 4">
    <name type="scientific">Geodia barretti</name>
    <name type="common">Barrett's horny sponge</name>
    <dbReference type="NCBI Taxonomy" id="519541"/>
    <lineage>
        <taxon>Eukaryota</taxon>
        <taxon>Metazoa</taxon>
        <taxon>Porifera</taxon>
        <taxon>Demospongiae</taxon>
        <taxon>Heteroscleromorpha</taxon>
        <taxon>Tetractinellida</taxon>
        <taxon>Astrophorina</taxon>
        <taxon>Geodiidae</taxon>
        <taxon>Geodia</taxon>
    </lineage>
</organism>
<dbReference type="PANTHER" id="PTHR46001">
    <property type="entry name" value="TIAM (MAMMALIAN TUMOR INVASION AND METASTASIS FACTOR) HOMOLOG"/>
    <property type="match status" value="1"/>
</dbReference>
<accession>A0AA35VXL7</accession>
<feature type="non-terminal residue" evidence="3">
    <location>
        <position position="488"/>
    </location>
</feature>
<dbReference type="Gene3D" id="2.30.42.10">
    <property type="match status" value="1"/>
</dbReference>
<dbReference type="PANTHER" id="PTHR46001:SF3">
    <property type="entry name" value="PROTEIN STILL LIFE, ISOFORM SIF TYPE 1"/>
    <property type="match status" value="1"/>
</dbReference>
<feature type="domain" description="PDZ" evidence="2">
    <location>
        <begin position="238"/>
        <end position="303"/>
    </location>
</feature>
<dbReference type="EMBL" id="CASHTH010000308">
    <property type="protein sequence ID" value="CAI7997322.1"/>
    <property type="molecule type" value="Genomic_DNA"/>
</dbReference>
<dbReference type="GO" id="GO:0007264">
    <property type="term" value="P:small GTPase-mediated signal transduction"/>
    <property type="evidence" value="ECO:0007669"/>
    <property type="project" value="InterPro"/>
</dbReference>
<feature type="non-terminal residue" evidence="3">
    <location>
        <position position="1"/>
    </location>
</feature>
<comment type="caution">
    <text evidence="3">The sequence shown here is derived from an EMBL/GenBank/DDBJ whole genome shotgun (WGS) entry which is preliminary data.</text>
</comment>
<reference evidence="3" key="1">
    <citation type="submission" date="2023-03" db="EMBL/GenBank/DDBJ databases">
        <authorList>
            <person name="Steffen K."/>
            <person name="Cardenas P."/>
        </authorList>
    </citation>
    <scope>NUCLEOTIDE SEQUENCE</scope>
</reference>
<dbReference type="AlphaFoldDB" id="A0AA35VXL7"/>
<name>A0AA35VXL7_GEOBA</name>
<dbReference type="InterPro" id="IPR043537">
    <property type="entry name" value="Tiam1/Tiam2/Sif"/>
</dbReference>
<dbReference type="Proteomes" id="UP001174909">
    <property type="component" value="Unassembled WGS sequence"/>
</dbReference>
<evidence type="ECO:0000313" key="4">
    <source>
        <dbReference type="Proteomes" id="UP001174909"/>
    </source>
</evidence>
<protein>
    <submittedName>
        <fullName evidence="3">Protein still life, isoform SIF type 1</fullName>
    </submittedName>
</protein>
<evidence type="ECO:0000259" key="2">
    <source>
        <dbReference type="PROSITE" id="PS50106"/>
    </source>
</evidence>
<evidence type="ECO:0000256" key="1">
    <source>
        <dbReference type="SAM" id="MobiDB-lite"/>
    </source>
</evidence>
<proteinExistence type="predicted"/>
<gene>
    <name evidence="3" type="ORF">GBAR_LOCUS2132</name>
</gene>
<sequence length="488" mass="54535">GELRNTTWTYTDCDATWPPYKAQNCPTPRHSWRPLPDQPNWLWGNWACSPWPHSMPSSVLAVFHRPPQTMAPSSSVEVARHPSPQLIFNTFLSQQMFQRMATDKRSSLRSMEISGPYPMLPPSALHSLAQSYSEMEETTDTDAPPSFSHEPISPLSPVIKIFTPGNRVVSVPHRDNTTITDILHAGCRVRQLESRDHFIRLRNEREDGGFECEIPGPNELLRDQEYTHLEMCQKWTHTVFLSQPDIQNCTTTAFGLMLEPVWDVGGNRLETVLVSRVEEGGVADRCGVWEGDEMARMNGRSVREAGWVGTRSSLDAPTVSLSLKTCHIEMPVSELTNQIVESLICPAPPSSNTELSQEAIQQLTVPTPARDDTENSNKSYSGSVSREQINSLLKDSSELSKLLKSWDVQRVREERATTWTTEDRLRKSAQDLLDTERDYVRLLHVLVETVPGAPAIRANPLPRRPGSSGGKHCGSVGVPDQVSPGTRG</sequence>
<dbReference type="SUPFAM" id="SSF50156">
    <property type="entry name" value="PDZ domain-like"/>
    <property type="match status" value="1"/>
</dbReference>
<evidence type="ECO:0000313" key="3">
    <source>
        <dbReference type="EMBL" id="CAI7997322.1"/>
    </source>
</evidence>
<dbReference type="GO" id="GO:0005085">
    <property type="term" value="F:guanyl-nucleotide exchange factor activity"/>
    <property type="evidence" value="ECO:0007669"/>
    <property type="project" value="InterPro"/>
</dbReference>
<dbReference type="InterPro" id="IPR036034">
    <property type="entry name" value="PDZ_sf"/>
</dbReference>
<dbReference type="PROSITE" id="PS50106">
    <property type="entry name" value="PDZ"/>
    <property type="match status" value="1"/>
</dbReference>
<keyword evidence="4" id="KW-1185">Reference proteome</keyword>